<feature type="coiled-coil region" evidence="1">
    <location>
        <begin position="327"/>
        <end position="433"/>
    </location>
</feature>
<dbReference type="Gene3D" id="3.40.50.300">
    <property type="entry name" value="P-loop containing nucleotide triphosphate hydrolases"/>
    <property type="match status" value="2"/>
</dbReference>
<dbReference type="InterPro" id="IPR027417">
    <property type="entry name" value="P-loop_NTPase"/>
</dbReference>
<feature type="region of interest" description="Disordered" evidence="2">
    <location>
        <begin position="101"/>
        <end position="133"/>
    </location>
</feature>
<evidence type="ECO:0000256" key="1">
    <source>
        <dbReference type="SAM" id="Coils"/>
    </source>
</evidence>
<dbReference type="AlphaFoldDB" id="A0A9E5MKQ4"/>
<name>A0A9E5MKQ4_9GAMM</name>
<dbReference type="EMBL" id="JAAONZ010000012">
    <property type="protein sequence ID" value="NHO66879.1"/>
    <property type="molecule type" value="Genomic_DNA"/>
</dbReference>
<dbReference type="RefSeq" id="WP_167188515.1">
    <property type="nucleotide sequence ID" value="NZ_JAAONZ010000012.1"/>
</dbReference>
<feature type="coiled-coil region" evidence="1">
    <location>
        <begin position="543"/>
        <end position="613"/>
    </location>
</feature>
<dbReference type="PANTHER" id="PTHR32114">
    <property type="entry name" value="ABC TRANSPORTER ABCH.3"/>
    <property type="match status" value="1"/>
</dbReference>
<organism evidence="4 5">
    <name type="scientific">Pseudomaricurvus hydrocarbonicus</name>
    <dbReference type="NCBI Taxonomy" id="1470433"/>
    <lineage>
        <taxon>Bacteria</taxon>
        <taxon>Pseudomonadati</taxon>
        <taxon>Pseudomonadota</taxon>
        <taxon>Gammaproteobacteria</taxon>
        <taxon>Cellvibrionales</taxon>
        <taxon>Cellvibrionaceae</taxon>
        <taxon>Pseudomaricurvus</taxon>
    </lineage>
</organism>
<keyword evidence="1" id="KW-0175">Coiled coil</keyword>
<evidence type="ECO:0000313" key="4">
    <source>
        <dbReference type="EMBL" id="NHO66879.1"/>
    </source>
</evidence>
<evidence type="ECO:0000256" key="2">
    <source>
        <dbReference type="SAM" id="MobiDB-lite"/>
    </source>
</evidence>
<reference evidence="4" key="1">
    <citation type="submission" date="2020-03" db="EMBL/GenBank/DDBJ databases">
        <authorList>
            <person name="Guo F."/>
        </authorList>
    </citation>
    <scope>NUCLEOTIDE SEQUENCE</scope>
    <source>
        <strain evidence="4">JCM 30134</strain>
    </source>
</reference>
<keyword evidence="5" id="KW-1185">Reference proteome</keyword>
<dbReference type="Proteomes" id="UP000787472">
    <property type="component" value="Unassembled WGS sequence"/>
</dbReference>
<dbReference type="Pfam" id="PF13558">
    <property type="entry name" value="SbcC_Walker_B"/>
    <property type="match status" value="1"/>
</dbReference>
<evidence type="ECO:0000313" key="5">
    <source>
        <dbReference type="Proteomes" id="UP000787472"/>
    </source>
</evidence>
<feature type="domain" description="Rad50/SbcC-type AAA" evidence="3">
    <location>
        <begin position="6"/>
        <end position="225"/>
    </location>
</feature>
<dbReference type="SUPFAM" id="SSF52540">
    <property type="entry name" value="P-loop containing nucleoside triphosphate hydrolases"/>
    <property type="match status" value="1"/>
</dbReference>
<evidence type="ECO:0000259" key="3">
    <source>
        <dbReference type="Pfam" id="PF13476"/>
    </source>
</evidence>
<accession>A0A9E5MKQ4</accession>
<sequence>MKPLTLTLQAFGPFAGREVIDFTRLGSNPLFLINGPTGAGKSSILDAICFALYGQTTGAEREAAEMRCDHAETSVLTEVCLEFSLGDKCYRIRRVPPQFRAKKSGEGTTKHNPEAQLWELAPSSEDTEDGSNEGRLLVSKNVTEATDYIKEIMGLDVEQFRQVMVLPQGKFRELLMADSKEREKIFGQLFQTNIYRRIEDRLKAQAAGIRQAVENHRNEIKGILQTAEVSSEQDVAAEAKTLKPLLLKATENKDAADQKLKASIAEKNQGLALTKRFSELAAKCRGLSDIEAMAPEVEQKQKLLQRAMLAQKIHHHFELQLAQTDQLQRLQQQVTLSKAQLVQANTDYTLAAEEYSRAKSALDELDELKQQHSDLQRYQGQLTQLSEANTVQQSRQRAVDASRRQYEARQQAYQGLQREQETAQQTAQALALELEILPSQQAKLESLTHKFQLRKQLETLRQAAAEISVQVRTAQTAFEQQTVECEQLQLTATKTEYLWHSGQAALLAKGLQQGEPCPVCGSIEHPHPATQSGDNELVSKQQVDAIRQQQQQATRRLEECKEAVSQANNLKAMNTREGMQLKAMIAEYADIAVEQMAEELAAMEIQVQQLLARQVEQHRLNRRVTEIQQELTNTFESLTELEATVKQDSHSLMQVSAQVEQLQQQIPESYRQAGFLAQALKRLAESIEKITRAATVAEQRQSEQKSIADKADSALVALTKQWDDAQVKTQQVLQTWESALQASEFADVTAFKEALLEDAAQQQLKTDIDRYNTETSNTRAVIEQMKTELAEQKAPDMEYLEAAVNTAAALFEEADKTWQKLAERNNLLKSVQDKLQKAHEKNALLEKQYAVMGTLSDVANGQTGDKISLNRFVLSVLLDDVLIQASQRLHLMSKGRYCLVRKEDRAKGNKASGLELEVEDGNTGKTRSVATLSGGESFMAALSLALGLSDVVQSYAGGIKLDALFIDEGFGSLDSESLDAAIRVLIDLQQTGRMIGVISHVSELKEQMALRLDVMSGQSGSHIAMKVA</sequence>
<proteinExistence type="predicted"/>
<dbReference type="Pfam" id="PF13476">
    <property type="entry name" value="AAA_23"/>
    <property type="match status" value="1"/>
</dbReference>
<comment type="caution">
    <text evidence="4">The sequence shown here is derived from an EMBL/GenBank/DDBJ whole genome shotgun (WGS) entry which is preliminary data.</text>
</comment>
<feature type="compositionally biased region" description="Basic and acidic residues" evidence="2">
    <location>
        <begin position="103"/>
        <end position="113"/>
    </location>
</feature>
<gene>
    <name evidence="4" type="ORF">G8770_15110</name>
</gene>
<dbReference type="InterPro" id="IPR038729">
    <property type="entry name" value="Rad50/SbcC_AAA"/>
</dbReference>
<feature type="coiled-coil region" evidence="1">
    <location>
        <begin position="821"/>
        <end position="848"/>
    </location>
</feature>
<protein>
    <submittedName>
        <fullName evidence="4">SMC family ATPase</fullName>
    </submittedName>
</protein>
<dbReference type="PANTHER" id="PTHR32114:SF2">
    <property type="entry name" value="ABC TRANSPORTER ABCH.3"/>
    <property type="match status" value="1"/>
</dbReference>